<reference evidence="2" key="1">
    <citation type="journal article" date="2022" name="Mol. Ecol. Resour.">
        <title>The genomes of chicory, endive, great burdock and yacon provide insights into Asteraceae palaeo-polyploidization history and plant inulin production.</title>
        <authorList>
            <person name="Fan W."/>
            <person name="Wang S."/>
            <person name="Wang H."/>
            <person name="Wang A."/>
            <person name="Jiang F."/>
            <person name="Liu H."/>
            <person name="Zhao H."/>
            <person name="Xu D."/>
            <person name="Zhang Y."/>
        </authorList>
    </citation>
    <scope>NUCLEOTIDE SEQUENCE [LARGE SCALE GENOMIC DNA]</scope>
    <source>
        <strain evidence="2">cv. Yunnan</strain>
    </source>
</reference>
<name>A0ACB9CGD7_9ASTR</name>
<comment type="caution">
    <text evidence="1">The sequence shown here is derived from an EMBL/GenBank/DDBJ whole genome shotgun (WGS) entry which is preliminary data.</text>
</comment>
<dbReference type="Proteomes" id="UP001056120">
    <property type="component" value="Linkage Group LG21"/>
</dbReference>
<reference evidence="1 2" key="2">
    <citation type="journal article" date="2022" name="Mol. Ecol. Resour.">
        <title>The genomes of chicory, endive, great burdock and yacon provide insights into Asteraceae paleo-polyploidization history and plant inulin production.</title>
        <authorList>
            <person name="Fan W."/>
            <person name="Wang S."/>
            <person name="Wang H."/>
            <person name="Wang A."/>
            <person name="Jiang F."/>
            <person name="Liu H."/>
            <person name="Zhao H."/>
            <person name="Xu D."/>
            <person name="Zhang Y."/>
        </authorList>
    </citation>
    <scope>NUCLEOTIDE SEQUENCE [LARGE SCALE GENOMIC DNA]</scope>
    <source>
        <strain evidence="2">cv. Yunnan</strain>
        <tissue evidence="1">Leaves</tissue>
    </source>
</reference>
<gene>
    <name evidence="1" type="ORF">L1987_64453</name>
</gene>
<proteinExistence type="predicted"/>
<sequence length="134" mass="15571">MPPETVAKVTGSSSILSNRFQKMENPLIVYGTRVFEPMDFAGKVNLLNPRFNLQKSCLVKKVFVKEYDGKQFVGEHKEQPSMDKKQFVDYIKMYIKLLTPSLMQSNKIFLRKNFEPATKFLPSKFNDLRLQVLC</sequence>
<keyword evidence="2" id="KW-1185">Reference proteome</keyword>
<evidence type="ECO:0000313" key="2">
    <source>
        <dbReference type="Proteomes" id="UP001056120"/>
    </source>
</evidence>
<protein>
    <submittedName>
        <fullName evidence="1">Uncharacterized protein</fullName>
    </submittedName>
</protein>
<organism evidence="1 2">
    <name type="scientific">Smallanthus sonchifolius</name>
    <dbReference type="NCBI Taxonomy" id="185202"/>
    <lineage>
        <taxon>Eukaryota</taxon>
        <taxon>Viridiplantae</taxon>
        <taxon>Streptophyta</taxon>
        <taxon>Embryophyta</taxon>
        <taxon>Tracheophyta</taxon>
        <taxon>Spermatophyta</taxon>
        <taxon>Magnoliopsida</taxon>
        <taxon>eudicotyledons</taxon>
        <taxon>Gunneridae</taxon>
        <taxon>Pentapetalae</taxon>
        <taxon>asterids</taxon>
        <taxon>campanulids</taxon>
        <taxon>Asterales</taxon>
        <taxon>Asteraceae</taxon>
        <taxon>Asteroideae</taxon>
        <taxon>Heliantheae alliance</taxon>
        <taxon>Millerieae</taxon>
        <taxon>Smallanthus</taxon>
    </lineage>
</organism>
<accession>A0ACB9CGD7</accession>
<evidence type="ECO:0000313" key="1">
    <source>
        <dbReference type="EMBL" id="KAI3733233.1"/>
    </source>
</evidence>
<dbReference type="EMBL" id="CM042038">
    <property type="protein sequence ID" value="KAI3733233.1"/>
    <property type="molecule type" value="Genomic_DNA"/>
</dbReference>